<comment type="caution">
    <text evidence="1">The sequence shown here is derived from an EMBL/GenBank/DDBJ whole genome shotgun (WGS) entry which is preliminary data.</text>
</comment>
<accession>A0A4Y2GLK9</accession>
<name>A0A4Y2GLK9_ARAVE</name>
<evidence type="ECO:0000313" key="1">
    <source>
        <dbReference type="EMBL" id="GBM53595.1"/>
    </source>
</evidence>
<proteinExistence type="predicted"/>
<keyword evidence="2" id="KW-1185">Reference proteome</keyword>
<organism evidence="1 2">
    <name type="scientific">Araneus ventricosus</name>
    <name type="common">Orbweaver spider</name>
    <name type="synonym">Epeira ventricosa</name>
    <dbReference type="NCBI Taxonomy" id="182803"/>
    <lineage>
        <taxon>Eukaryota</taxon>
        <taxon>Metazoa</taxon>
        <taxon>Ecdysozoa</taxon>
        <taxon>Arthropoda</taxon>
        <taxon>Chelicerata</taxon>
        <taxon>Arachnida</taxon>
        <taxon>Araneae</taxon>
        <taxon>Araneomorphae</taxon>
        <taxon>Entelegynae</taxon>
        <taxon>Araneoidea</taxon>
        <taxon>Araneidae</taxon>
        <taxon>Araneus</taxon>
    </lineage>
</organism>
<sequence length="98" mass="11229">MERIKPILSDTHLADTRVLASEPFCFPPWNVISVAHINPFIGFNKAHADPFIFQQLYLTNRSQYDNYKAIFTDDSKMADHVGFGVIIDEDTYSHTLPI</sequence>
<evidence type="ECO:0000313" key="2">
    <source>
        <dbReference type="Proteomes" id="UP000499080"/>
    </source>
</evidence>
<dbReference type="AlphaFoldDB" id="A0A4Y2GLK9"/>
<dbReference type="Proteomes" id="UP000499080">
    <property type="component" value="Unassembled WGS sequence"/>
</dbReference>
<reference evidence="1 2" key="1">
    <citation type="journal article" date="2019" name="Sci. Rep.">
        <title>Orb-weaving spider Araneus ventricosus genome elucidates the spidroin gene catalogue.</title>
        <authorList>
            <person name="Kono N."/>
            <person name="Nakamura H."/>
            <person name="Ohtoshi R."/>
            <person name="Moran D.A.P."/>
            <person name="Shinohara A."/>
            <person name="Yoshida Y."/>
            <person name="Fujiwara M."/>
            <person name="Mori M."/>
            <person name="Tomita M."/>
            <person name="Arakawa K."/>
        </authorList>
    </citation>
    <scope>NUCLEOTIDE SEQUENCE [LARGE SCALE GENOMIC DNA]</scope>
</reference>
<protein>
    <submittedName>
        <fullName evidence="1">Uncharacterized protein</fullName>
    </submittedName>
</protein>
<dbReference type="EMBL" id="BGPR01001426">
    <property type="protein sequence ID" value="GBM53595.1"/>
    <property type="molecule type" value="Genomic_DNA"/>
</dbReference>
<gene>
    <name evidence="1" type="ORF">AVEN_105484_1</name>
</gene>